<dbReference type="GO" id="GO:0005524">
    <property type="term" value="F:ATP binding"/>
    <property type="evidence" value="ECO:0007669"/>
    <property type="project" value="UniProtKB-KW"/>
</dbReference>
<evidence type="ECO:0000256" key="7">
    <source>
        <dbReference type="ARBA" id="ARBA00023080"/>
    </source>
</evidence>
<evidence type="ECO:0000256" key="5">
    <source>
        <dbReference type="ARBA" id="ARBA00022840"/>
    </source>
</evidence>
<keyword evidence="2" id="KW-0548">Nucleotidyltransferase</keyword>
<keyword evidence="13" id="KW-1185">Reference proteome</keyword>
<evidence type="ECO:0000256" key="8">
    <source>
        <dbReference type="ARBA" id="ARBA00023118"/>
    </source>
</evidence>
<comment type="caution">
    <text evidence="12">The sequence shown here is derived from an EMBL/GenBank/DDBJ whole genome shotgun (WGS) entry which is preliminary data.</text>
</comment>
<keyword evidence="1" id="KW-0808">Transferase</keyword>
<dbReference type="InterPro" id="IPR048445">
    <property type="entry name" value="DncV-like_NTFase"/>
</dbReference>
<dbReference type="CDD" id="cd05400">
    <property type="entry name" value="NT_2-5OAS_ClassI-CCAase"/>
    <property type="match status" value="1"/>
</dbReference>
<evidence type="ECO:0000256" key="6">
    <source>
        <dbReference type="ARBA" id="ARBA00022842"/>
    </source>
</evidence>
<proteinExistence type="predicted"/>
<feature type="domain" description="Cyclic GMP-AMP synthase DncV-like nucleotidyltransferase" evidence="11">
    <location>
        <begin position="44"/>
        <end position="119"/>
    </location>
</feature>
<dbReference type="AlphaFoldDB" id="A0A0D8IY47"/>
<dbReference type="GO" id="GO:0016779">
    <property type="term" value="F:nucleotidyltransferase activity"/>
    <property type="evidence" value="ECO:0007669"/>
    <property type="project" value="UniProtKB-KW"/>
</dbReference>
<gene>
    <name evidence="12" type="ORF">TQ39_17920</name>
</gene>
<evidence type="ECO:0000256" key="4">
    <source>
        <dbReference type="ARBA" id="ARBA00022741"/>
    </source>
</evidence>
<dbReference type="GO" id="GO:0009117">
    <property type="term" value="P:nucleotide metabolic process"/>
    <property type="evidence" value="ECO:0007669"/>
    <property type="project" value="UniProtKB-KW"/>
</dbReference>
<sequence>MANKKIDFDTIVKALDITPTMYKNAVDKYTAIAAYLDEQGIKADFYPQGSFRLGTVVRPLKNGKDADYDLDVICQLKEDKASTDAKTVKSKVGNALKASKLYADRLLPEDDRCWTLEYATVDGTVGFSLDVVPCVGQSEDIILSVEALGVPASYAQEAIAITERMITQYDWQASNPKGYALWFDSINRAFLNYDREARRQAIFNENRAVFASVEEIPEILERSALQRVIQILKRHRDLFFYRARKEDKKPISAIVTTLAAQIASHADPSLSTYELLEFVSNDIERYSALLQGKTTGYYSNYEARAYIKKDDQKWTITNPVDPNDNYADSWDDETASLFFRWAAAVKQDFIDISETEQEKYYAGLKNGMGATLVDKALPVQTINKPIKPVSITGTKPWRC</sequence>
<keyword evidence="3" id="KW-0479">Metal-binding</keyword>
<evidence type="ECO:0000313" key="13">
    <source>
        <dbReference type="Proteomes" id="UP000032483"/>
    </source>
</evidence>
<protein>
    <recommendedName>
        <fullName evidence="9">Cyclic GMP-AMP synthase</fullName>
    </recommendedName>
</protein>
<evidence type="ECO:0000256" key="10">
    <source>
        <dbReference type="ARBA" id="ARBA00048304"/>
    </source>
</evidence>
<dbReference type="GO" id="GO:0046872">
    <property type="term" value="F:metal ion binding"/>
    <property type="evidence" value="ECO:0007669"/>
    <property type="project" value="UniProtKB-KW"/>
</dbReference>
<organism evidence="12 13">
    <name type="scientific">Ruthenibacterium lactatiformans</name>
    <dbReference type="NCBI Taxonomy" id="1550024"/>
    <lineage>
        <taxon>Bacteria</taxon>
        <taxon>Bacillati</taxon>
        <taxon>Bacillota</taxon>
        <taxon>Clostridia</taxon>
        <taxon>Eubacteriales</taxon>
        <taxon>Oscillospiraceae</taxon>
        <taxon>Ruthenibacterium</taxon>
    </lineage>
</organism>
<evidence type="ECO:0000256" key="2">
    <source>
        <dbReference type="ARBA" id="ARBA00022695"/>
    </source>
</evidence>
<evidence type="ECO:0000256" key="9">
    <source>
        <dbReference type="ARBA" id="ARBA00044145"/>
    </source>
</evidence>
<evidence type="ECO:0000256" key="3">
    <source>
        <dbReference type="ARBA" id="ARBA00022723"/>
    </source>
</evidence>
<evidence type="ECO:0000259" key="11">
    <source>
        <dbReference type="Pfam" id="PF21654"/>
    </source>
</evidence>
<evidence type="ECO:0000313" key="12">
    <source>
        <dbReference type="EMBL" id="KJF38448.1"/>
    </source>
</evidence>
<keyword evidence="8" id="KW-0051">Antiviral defense</keyword>
<keyword evidence="7" id="KW-0546">Nucleotide metabolism</keyword>
<dbReference type="RefSeq" id="WP_050006535.1">
    <property type="nucleotide sequence ID" value="NZ_JXXK01000042.1"/>
</dbReference>
<keyword evidence="6" id="KW-0460">Magnesium</keyword>
<dbReference type="InterPro" id="IPR006116">
    <property type="entry name" value="NT_2-5OAS_ClassI-CCAase"/>
</dbReference>
<accession>A0A0D8IY47</accession>
<dbReference type="GeneID" id="42858417"/>
<comment type="catalytic activity">
    <reaction evidence="10">
        <text>GTP + ATP = 3',3'-cGAMP + 2 diphosphate</text>
        <dbReference type="Rhea" id="RHEA:35647"/>
        <dbReference type="ChEBI" id="CHEBI:30616"/>
        <dbReference type="ChEBI" id="CHEBI:33019"/>
        <dbReference type="ChEBI" id="CHEBI:37565"/>
        <dbReference type="ChEBI" id="CHEBI:71501"/>
    </reaction>
    <physiologicalReaction direction="left-to-right" evidence="10">
        <dbReference type="Rhea" id="RHEA:35648"/>
    </physiologicalReaction>
</comment>
<keyword evidence="4" id="KW-0547">Nucleotide-binding</keyword>
<keyword evidence="5" id="KW-0067">ATP-binding</keyword>
<reference evidence="12" key="1">
    <citation type="submission" date="2015-02" db="EMBL/GenBank/DDBJ databases">
        <title>A novel member of the family Ruminococcaceae isolated from human feces.</title>
        <authorList>
            <person name="Shkoporov A.N."/>
            <person name="Chaplin A.V."/>
            <person name="Motuzova O.V."/>
            <person name="Kafarskaia L.I."/>
            <person name="Khokhlova E.V."/>
            <person name="Efimov B.A."/>
        </authorList>
    </citation>
    <scope>NUCLEOTIDE SEQUENCE [LARGE SCALE GENOMIC DNA]</scope>
    <source>
        <strain evidence="12">585-1</strain>
    </source>
</reference>
<dbReference type="GO" id="GO:0051607">
    <property type="term" value="P:defense response to virus"/>
    <property type="evidence" value="ECO:0007669"/>
    <property type="project" value="UniProtKB-KW"/>
</dbReference>
<name>A0A0D8IY47_9FIRM</name>
<evidence type="ECO:0000256" key="1">
    <source>
        <dbReference type="ARBA" id="ARBA00022679"/>
    </source>
</evidence>
<dbReference type="EMBL" id="JXXK01000042">
    <property type="protein sequence ID" value="KJF38448.1"/>
    <property type="molecule type" value="Genomic_DNA"/>
</dbReference>
<dbReference type="Pfam" id="PF21654">
    <property type="entry name" value="DncV-like_NTFase"/>
    <property type="match status" value="1"/>
</dbReference>
<dbReference type="PATRIC" id="fig|1550024.3.peg.4100"/>
<dbReference type="Proteomes" id="UP000032483">
    <property type="component" value="Unassembled WGS sequence"/>
</dbReference>